<proteinExistence type="predicted"/>
<organism evidence="1 2">
    <name type="scientific">Phyllosticta capitalensis</name>
    <dbReference type="NCBI Taxonomy" id="121624"/>
    <lineage>
        <taxon>Eukaryota</taxon>
        <taxon>Fungi</taxon>
        <taxon>Dikarya</taxon>
        <taxon>Ascomycota</taxon>
        <taxon>Pezizomycotina</taxon>
        <taxon>Dothideomycetes</taxon>
        <taxon>Dothideomycetes incertae sedis</taxon>
        <taxon>Botryosphaeriales</taxon>
        <taxon>Phyllostictaceae</taxon>
        <taxon>Phyllosticta</taxon>
    </lineage>
</organism>
<evidence type="ECO:0000313" key="1">
    <source>
        <dbReference type="EMBL" id="KAK8224732.1"/>
    </source>
</evidence>
<sequence length="197" mass="21916">MSLHYRPTTHLSTKPLEKFSTLQFLNGTLQRCFLFFSCCLHSTYASLALRVATAAHKVDFSASSVTRTNSMVVLRERLGCRSTCFLRRWQKKLSGGLIYTAVQQLISLSKQSEWLAQSCGQALGHNHLLCLLNGYKTPITSSPLFSLQAPPAHLSFVTILKQRSNCGVAVFSSTRIIDTFPVAFQLCRCPNLSSNSH</sequence>
<evidence type="ECO:0000313" key="2">
    <source>
        <dbReference type="Proteomes" id="UP001492380"/>
    </source>
</evidence>
<comment type="caution">
    <text evidence="1">The sequence shown here is derived from an EMBL/GenBank/DDBJ whole genome shotgun (WGS) entry which is preliminary data.</text>
</comment>
<protein>
    <submittedName>
        <fullName evidence="1">Uncharacterized protein</fullName>
    </submittedName>
</protein>
<gene>
    <name evidence="1" type="ORF">HDK90DRAFT_497911</name>
</gene>
<keyword evidence="2" id="KW-1185">Reference proteome</keyword>
<dbReference type="Proteomes" id="UP001492380">
    <property type="component" value="Unassembled WGS sequence"/>
</dbReference>
<name>A0ABR1YBC2_9PEZI</name>
<reference evidence="1 2" key="1">
    <citation type="submission" date="2024-04" db="EMBL/GenBank/DDBJ databases">
        <title>Phyllosticta paracitricarpa is synonymous to the EU quarantine fungus P. citricarpa based on phylogenomic analyses.</title>
        <authorList>
            <consortium name="Lawrence Berkeley National Laboratory"/>
            <person name="Van Ingen-Buijs V.A."/>
            <person name="Van Westerhoven A.C."/>
            <person name="Haridas S."/>
            <person name="Skiadas P."/>
            <person name="Martin F."/>
            <person name="Groenewald J.Z."/>
            <person name="Crous P.W."/>
            <person name="Seidl M.F."/>
        </authorList>
    </citation>
    <scope>NUCLEOTIDE SEQUENCE [LARGE SCALE GENOMIC DNA]</scope>
    <source>
        <strain evidence="1 2">CBS 123374</strain>
    </source>
</reference>
<accession>A0ABR1YBC2</accession>
<dbReference type="EMBL" id="JBBWRZ010000012">
    <property type="protein sequence ID" value="KAK8224732.1"/>
    <property type="molecule type" value="Genomic_DNA"/>
</dbReference>